<dbReference type="SMART" id="SM00642">
    <property type="entry name" value="Aamy"/>
    <property type="match status" value="1"/>
</dbReference>
<evidence type="ECO:0000256" key="1">
    <source>
        <dbReference type="ARBA" id="ARBA00022679"/>
    </source>
</evidence>
<dbReference type="PANTHER" id="PTHR43651">
    <property type="entry name" value="1,4-ALPHA-GLUCAN-BRANCHING ENZYME"/>
    <property type="match status" value="1"/>
</dbReference>
<sequence>KTDPMGRFFEKAPKNAAIVWDTSCFAWSDQAWLEQRKGQNALELPMSIYEVHLGSWRKHNDAESYSYRELADELVAYVQDIGFTHVEFLPVAEHAYYPSWGYQVTGFYAPTSRYGTPDDFAALVNALHEAGIGVILDWVPAHFPRDDFALARFDGTPLYEHADPRRGEHPDWGTYIFDFGRKEVCNFLTANALYWCDRFHIDGLRVDAVASMLYLDYSRKEGEWLPNEHGGRENLEAIAFLQHLNHHVLARHPGVVTIAEESTDWPKVSRSQGDGGLGFSLKWNMGWMHDNLDFLREEPVHRKRHFDKAVFAMLYHYNENFVLPLSHDEVVHLKSSLLGKMPGDEQQRLANLRLLFGYQWTFPGKQLLFMGGELGQAG</sequence>
<comment type="pathway">
    <text evidence="2">Glycan biosynthesis.</text>
</comment>
<feature type="non-terminal residue" evidence="4">
    <location>
        <position position="378"/>
    </location>
</feature>
<protein>
    <recommendedName>
        <fullName evidence="3">Glycosyl hydrolase family 13 catalytic domain-containing protein</fullName>
    </recommendedName>
</protein>
<dbReference type="FunFam" id="3.20.20.80:FF:000003">
    <property type="entry name" value="1,4-alpha-glucan branching enzyme GlgB"/>
    <property type="match status" value="1"/>
</dbReference>
<dbReference type="Pfam" id="PF00128">
    <property type="entry name" value="Alpha-amylase"/>
    <property type="match status" value="1"/>
</dbReference>
<dbReference type="GO" id="GO:0005829">
    <property type="term" value="C:cytosol"/>
    <property type="evidence" value="ECO:0007669"/>
    <property type="project" value="TreeGrafter"/>
</dbReference>
<dbReference type="Gene3D" id="3.20.20.80">
    <property type="entry name" value="Glycosidases"/>
    <property type="match status" value="1"/>
</dbReference>
<dbReference type="NCBIfam" id="TIGR01515">
    <property type="entry name" value="branching_enzym"/>
    <property type="match status" value="1"/>
</dbReference>
<evidence type="ECO:0000256" key="2">
    <source>
        <dbReference type="ARBA" id="ARBA00060592"/>
    </source>
</evidence>
<keyword evidence="1" id="KW-0808">Transferase</keyword>
<reference evidence="4" key="1">
    <citation type="submission" date="2018-05" db="EMBL/GenBank/DDBJ databases">
        <authorList>
            <person name="Lanie J.A."/>
            <person name="Ng W.-L."/>
            <person name="Kazmierczak K.M."/>
            <person name="Andrzejewski T.M."/>
            <person name="Davidsen T.M."/>
            <person name="Wayne K.J."/>
            <person name="Tettelin H."/>
            <person name="Glass J.I."/>
            <person name="Rusch D."/>
            <person name="Podicherti R."/>
            <person name="Tsui H.-C.T."/>
            <person name="Winkler M.E."/>
        </authorList>
    </citation>
    <scope>NUCLEOTIDE SEQUENCE</scope>
</reference>
<dbReference type="NCBIfam" id="NF008967">
    <property type="entry name" value="PRK12313.1"/>
    <property type="match status" value="1"/>
</dbReference>
<evidence type="ECO:0000313" key="4">
    <source>
        <dbReference type="EMBL" id="SVC52029.1"/>
    </source>
</evidence>
<evidence type="ECO:0000259" key="3">
    <source>
        <dbReference type="SMART" id="SM00642"/>
    </source>
</evidence>
<dbReference type="SUPFAM" id="SSF51445">
    <property type="entry name" value="(Trans)glycosidases"/>
    <property type="match status" value="1"/>
</dbReference>
<dbReference type="InterPro" id="IPR017853">
    <property type="entry name" value="GH"/>
</dbReference>
<feature type="non-terminal residue" evidence="4">
    <location>
        <position position="1"/>
    </location>
</feature>
<organism evidence="4">
    <name type="scientific">marine metagenome</name>
    <dbReference type="NCBI Taxonomy" id="408172"/>
    <lineage>
        <taxon>unclassified sequences</taxon>
        <taxon>metagenomes</taxon>
        <taxon>ecological metagenomes</taxon>
    </lineage>
</organism>
<gene>
    <name evidence="4" type="ORF">METZ01_LOCUS304883</name>
</gene>
<dbReference type="GO" id="GO:0003844">
    <property type="term" value="F:1,4-alpha-glucan branching enzyme activity"/>
    <property type="evidence" value="ECO:0007669"/>
    <property type="project" value="InterPro"/>
</dbReference>
<dbReference type="PANTHER" id="PTHR43651:SF3">
    <property type="entry name" value="1,4-ALPHA-GLUCAN-BRANCHING ENZYME"/>
    <property type="match status" value="1"/>
</dbReference>
<proteinExistence type="predicted"/>
<dbReference type="InterPro" id="IPR006407">
    <property type="entry name" value="GlgB"/>
</dbReference>
<dbReference type="EMBL" id="UINC01095717">
    <property type="protein sequence ID" value="SVC52029.1"/>
    <property type="molecule type" value="Genomic_DNA"/>
</dbReference>
<accession>A0A382MT16</accession>
<feature type="domain" description="Glycosyl hydrolase family 13 catalytic" evidence="3">
    <location>
        <begin position="50"/>
        <end position="378"/>
    </location>
</feature>
<dbReference type="GO" id="GO:0005978">
    <property type="term" value="P:glycogen biosynthetic process"/>
    <property type="evidence" value="ECO:0007669"/>
    <property type="project" value="InterPro"/>
</dbReference>
<dbReference type="AlphaFoldDB" id="A0A382MT16"/>
<dbReference type="CDD" id="cd11322">
    <property type="entry name" value="AmyAc_Glg_BE"/>
    <property type="match status" value="1"/>
</dbReference>
<name>A0A382MT16_9ZZZZ</name>
<dbReference type="InterPro" id="IPR006047">
    <property type="entry name" value="GH13_cat_dom"/>
</dbReference>